<dbReference type="GO" id="GO:0030288">
    <property type="term" value="C:outer membrane-bounded periplasmic space"/>
    <property type="evidence" value="ECO:0007669"/>
    <property type="project" value="TreeGrafter"/>
</dbReference>
<name>A0A7W9ZF89_NOVIT</name>
<proteinExistence type="inferred from homology"/>
<sequence>MIRRSSAAFVAAGLLAVAAPAFAAEEVNVYTSRQPALIDPLLKAFTDKTGIKVNTVFDGKSIEERLKAEGANSPADLVLTVDVGRLTDLVAKDLVQPVQTETLKKNIPASFHSEDGKWWALTSRARVFYVSKDRVKDGEIKSYADLADPKWKGRICIRPGDHDYNVALTAAVLAHVGPEKTKDWLKGVKANLAQKPQGSDRSQVKSVKEGLCDVAVGNTYYMAAMLADPEQKPWAEAVNIVFPDQAGNGTHLNVSGMALTKSAPHKDAAVKLMEFLSSDEAQHIYADLNNEYPVKPGVEWSKLVKSWGTFKADTLALAKVGELRPAALKLINEVDFNAGP</sequence>
<dbReference type="PIRSF" id="PIRSF002825">
    <property type="entry name" value="CfbpA"/>
    <property type="match status" value="1"/>
</dbReference>
<dbReference type="AlphaFoldDB" id="A0A7W9ZF89"/>
<evidence type="ECO:0000313" key="6">
    <source>
        <dbReference type="Proteomes" id="UP000544872"/>
    </source>
</evidence>
<evidence type="ECO:0000313" key="5">
    <source>
        <dbReference type="EMBL" id="MBB6210412.1"/>
    </source>
</evidence>
<evidence type="ECO:0000256" key="3">
    <source>
        <dbReference type="PIRSR" id="PIRSR002825-1"/>
    </source>
</evidence>
<evidence type="ECO:0000256" key="2">
    <source>
        <dbReference type="ARBA" id="ARBA00022729"/>
    </source>
</evidence>
<feature type="chain" id="PRO_5031106500" evidence="4">
    <location>
        <begin position="24"/>
        <end position="340"/>
    </location>
</feature>
<dbReference type="EMBL" id="JACIIX010000005">
    <property type="protein sequence ID" value="MBB6210412.1"/>
    <property type="molecule type" value="Genomic_DNA"/>
</dbReference>
<comment type="similarity">
    <text evidence="1">Belongs to the bacterial solute-binding protein 1 family.</text>
</comment>
<accession>A0A7W9ZF89</accession>
<dbReference type="Proteomes" id="UP000544872">
    <property type="component" value="Unassembled WGS sequence"/>
</dbReference>
<dbReference type="Pfam" id="PF13343">
    <property type="entry name" value="SBP_bac_6"/>
    <property type="match status" value="1"/>
</dbReference>
<keyword evidence="2 4" id="KW-0732">Signal</keyword>
<feature type="binding site" evidence="3">
    <location>
        <position position="221"/>
    </location>
    <ligand>
        <name>Fe cation</name>
        <dbReference type="ChEBI" id="CHEBI:24875"/>
    </ligand>
</feature>
<evidence type="ECO:0000256" key="1">
    <source>
        <dbReference type="ARBA" id="ARBA00008520"/>
    </source>
</evidence>
<organism evidence="5 6">
    <name type="scientific">Novispirillum itersonii</name>
    <name type="common">Aquaspirillum itersonii</name>
    <dbReference type="NCBI Taxonomy" id="189"/>
    <lineage>
        <taxon>Bacteria</taxon>
        <taxon>Pseudomonadati</taxon>
        <taxon>Pseudomonadota</taxon>
        <taxon>Alphaproteobacteria</taxon>
        <taxon>Rhodospirillales</taxon>
        <taxon>Novispirillaceae</taxon>
        <taxon>Novispirillum</taxon>
    </lineage>
</organism>
<keyword evidence="3" id="KW-0479">Metal-binding</keyword>
<gene>
    <name evidence="5" type="ORF">FHS48_001827</name>
</gene>
<dbReference type="CDD" id="cd13542">
    <property type="entry name" value="PBP2_FutA1_ilke"/>
    <property type="match status" value="1"/>
</dbReference>
<dbReference type="GO" id="GO:0046872">
    <property type="term" value="F:metal ion binding"/>
    <property type="evidence" value="ECO:0007669"/>
    <property type="project" value="UniProtKB-KW"/>
</dbReference>
<evidence type="ECO:0000256" key="4">
    <source>
        <dbReference type="SAM" id="SignalP"/>
    </source>
</evidence>
<dbReference type="PANTHER" id="PTHR30006:SF15">
    <property type="entry name" value="IRON-UTILIZATION PERIPLASMIC PROTEIN"/>
    <property type="match status" value="1"/>
</dbReference>
<dbReference type="PANTHER" id="PTHR30006">
    <property type="entry name" value="THIAMINE-BINDING PERIPLASMIC PROTEIN-RELATED"/>
    <property type="match status" value="1"/>
</dbReference>
<dbReference type="Gene3D" id="3.40.190.10">
    <property type="entry name" value="Periplasmic binding protein-like II"/>
    <property type="match status" value="2"/>
</dbReference>
<feature type="signal peptide" evidence="4">
    <location>
        <begin position="1"/>
        <end position="23"/>
    </location>
</feature>
<dbReference type="RefSeq" id="WP_184263238.1">
    <property type="nucleotide sequence ID" value="NZ_JACIIX010000005.1"/>
</dbReference>
<comment type="caution">
    <text evidence="5">The sequence shown here is derived from an EMBL/GenBank/DDBJ whole genome shotgun (WGS) entry which is preliminary data.</text>
</comment>
<reference evidence="5 6" key="1">
    <citation type="submission" date="2020-08" db="EMBL/GenBank/DDBJ databases">
        <title>Genomic Encyclopedia of Type Strains, Phase IV (KMG-IV): sequencing the most valuable type-strain genomes for metagenomic binning, comparative biology and taxonomic classification.</title>
        <authorList>
            <person name="Goeker M."/>
        </authorList>
    </citation>
    <scope>NUCLEOTIDE SEQUENCE [LARGE SCALE GENOMIC DNA]</scope>
    <source>
        <strain evidence="5 6">DSM 11590</strain>
    </source>
</reference>
<keyword evidence="3" id="KW-0408">Iron</keyword>
<dbReference type="InterPro" id="IPR026045">
    <property type="entry name" value="Ferric-bd"/>
</dbReference>
<keyword evidence="6" id="KW-1185">Reference proteome</keyword>
<feature type="binding site" evidence="3">
    <location>
        <position position="220"/>
    </location>
    <ligand>
        <name>Fe cation</name>
        <dbReference type="ChEBI" id="CHEBI:24875"/>
    </ligand>
</feature>
<protein>
    <submittedName>
        <fullName evidence="5">Iron(III) transport system substrate-binding protein</fullName>
    </submittedName>
</protein>
<dbReference type="SUPFAM" id="SSF53850">
    <property type="entry name" value="Periplasmic binding protein-like II"/>
    <property type="match status" value="1"/>
</dbReference>